<feature type="domain" description="Pesticidal crystal protein Cry1Aa" evidence="3">
    <location>
        <begin position="265"/>
        <end position="328"/>
    </location>
</feature>
<feature type="domain" description="Pesticidal crystal protein Cry1Aa" evidence="3">
    <location>
        <begin position="571"/>
        <end position="633"/>
    </location>
</feature>
<evidence type="ECO:0000259" key="3">
    <source>
        <dbReference type="Pfam" id="PF18449"/>
    </source>
</evidence>
<evidence type="ECO:0000259" key="4">
    <source>
        <dbReference type="Pfam" id="PF20622"/>
    </source>
</evidence>
<dbReference type="EMBL" id="JAVBVO010000001">
    <property type="protein sequence ID" value="MDZ5757448.1"/>
    <property type="molecule type" value="Genomic_DNA"/>
</dbReference>
<dbReference type="InterPro" id="IPR054544">
    <property type="entry name" value="Pest_crys_Cry1Aa_dom-IV"/>
</dbReference>
<dbReference type="AlphaFoldDB" id="A0AAW9JPF9"/>
<feature type="domain" description="Bacterial Ig" evidence="4">
    <location>
        <begin position="793"/>
        <end position="871"/>
    </location>
</feature>
<feature type="domain" description="Pesticidal crystal protein Cry1Aa" evidence="3">
    <location>
        <begin position="421"/>
        <end position="483"/>
    </location>
</feature>
<comment type="caution">
    <text evidence="5">The sequence shown here is derived from an EMBL/GenBank/DDBJ whole genome shotgun (WGS) entry which is preliminary data.</text>
</comment>
<feature type="domain" description="Pesticidal crystal protein Cry1Aa" evidence="3">
    <location>
        <begin position="494"/>
        <end position="556"/>
    </location>
</feature>
<sequence length="1137" mass="123119">MKKTKFNYGKNKIVASLATTMILASTLVTPISVLADEVINTEATQEGTTESVLSAETAPNMSRANPDVLASNPKVELYSVSGTARVWWSMDKNLINGSPVFSIKTFKNGVSSERMLTMKSLSAMALKTTTSPIYTDYYIESAVTSSSLATGDYYTLDYYYFTTSGGVGAYKTYGRDVIVDKEADLNALNKTILRLFGEDTPNSNSIKLTTDQKAIDDARARVAALPNEDTEYSKVTTHKANFTKNLDLAQKLLDARTEAEQEQINQAAAEKAVNELFVNDEVASGEIKGLTDQNAIDTAKDLVNKVTDSAKKTELEADLKVAQELLNAKNEAIEEAAKEAARQKEAEKAVNELFENDEVASGVIKDLTDQNAIDKAKDLINQVTDATKKAELEADLKIVQDLLNTKNEEAAKEAAKEVARQKEAEKAVNELFKNDNVTSGAIKDVTDQKAINTAKDLVNQVTDSTKKTELEADLKVAQDLLDARNAAAEEAARQKEAEKAINELFKNDNVTSGAIKDATDQKAIDKAKDLVSQVKDQTKKAELEANLKVAQDLLDAKNAATEEAAKEVARQKEAEKAINELFKNDNVTSGAIKDATDQKVIDKAKDLVNQVKDQAKKAELEANLKVAQDLLDAKNAAAEEAVKEAARQTAAEKAVKELFLEDKVTSGAIKELTDQKAIDKAQDLVNKVKDSAKSAELKANLKVAQDLLDAKNAAAEEAAKEAARQTAAEKALKELFLNDKVTSGAIKELTDQKAIDKAQDLVNQVKDLAKKAELETNLKVAQELLNKRLESIITVNDFKLKIDNNITGIIKGASSIRVSVNGTEYIGGTIKGDGNFTFYVRDKVKASTDKVLITAYDKAGVALISKPVNITETAVGKGTVTSNDYKVSADSNLVGSYTGDVKSVRVFVEGTEYKGGTLNSDGTFKFYVRDKIKNINQRVVVKGYDVYGNEIATDTVKLQSLTPGVAKLATAPYILGKDNNITGTYTGDVRKVRVFVDGTEYVGGTVYVDGTFKFYARDKINASVKEVKLVAYDTDGNVTAETIIPVIGAEKPSATMTTNDFTVGVDNFIRGTFTGAVKKMSVIVDGTEYTGGTLAKDGTFSFYSLGKVTSIYQKVTILGFDAQGNQISETLLTVNSK</sequence>
<dbReference type="Proteomes" id="UP001290462">
    <property type="component" value="Unassembled WGS sequence"/>
</dbReference>
<feature type="domain" description="Pesticidal crystal protein Cry1Aa" evidence="3">
    <location>
        <begin position="648"/>
        <end position="710"/>
    </location>
</feature>
<protein>
    <submittedName>
        <fullName evidence="5">Toxin Cry1Ac domain D-VI-related protein</fullName>
    </submittedName>
</protein>
<dbReference type="Pfam" id="PF18449">
    <property type="entry name" value="Endotoxin_C2"/>
    <property type="match status" value="7"/>
</dbReference>
<keyword evidence="1" id="KW-0175">Coiled coil</keyword>
<keyword evidence="2" id="KW-0732">Signal</keyword>
<evidence type="ECO:0000313" key="5">
    <source>
        <dbReference type="EMBL" id="MDZ5757448.1"/>
    </source>
</evidence>
<reference evidence="5" key="1">
    <citation type="submission" date="2023-08" db="EMBL/GenBank/DDBJ databases">
        <title>Genomic characterization of piscicolin 126 produced by Carnobacterium maltaromaticum CM22 strain isolated from salmon (Salmo salar).</title>
        <authorList>
            <person name="Gonzalez-Gragera E."/>
            <person name="Garcia-Lopez J.D."/>
            <person name="Teso-Perez C."/>
            <person name="Gimenez-Hernandez I."/>
            <person name="Peralta-Sanchez J.M."/>
            <person name="Valdivia E."/>
            <person name="Montalban-Lopez M."/>
            <person name="Martin-Platero A.M."/>
            <person name="Banos A."/>
            <person name="Martinez-Bueno M."/>
        </authorList>
    </citation>
    <scope>NUCLEOTIDE SEQUENCE</scope>
    <source>
        <strain evidence="5">CM22</strain>
    </source>
</reference>
<feature type="signal peptide" evidence="2">
    <location>
        <begin position="1"/>
        <end position="35"/>
    </location>
</feature>
<feature type="domain" description="Bacterial Ig" evidence="4">
    <location>
        <begin position="878"/>
        <end position="959"/>
    </location>
</feature>
<name>A0AAW9JPF9_CARML</name>
<gene>
    <name evidence="5" type="ORF">RAK27_02095</name>
</gene>
<feature type="chain" id="PRO_5043712639" evidence="2">
    <location>
        <begin position="36"/>
        <end position="1137"/>
    </location>
</feature>
<feature type="coiled-coil region" evidence="1">
    <location>
        <begin position="678"/>
        <end position="725"/>
    </location>
</feature>
<evidence type="ECO:0000256" key="2">
    <source>
        <dbReference type="SAM" id="SignalP"/>
    </source>
</evidence>
<organism evidence="5 6">
    <name type="scientific">Carnobacterium maltaromaticum</name>
    <name type="common">Carnobacterium piscicola</name>
    <dbReference type="NCBI Taxonomy" id="2751"/>
    <lineage>
        <taxon>Bacteria</taxon>
        <taxon>Bacillati</taxon>
        <taxon>Bacillota</taxon>
        <taxon>Bacilli</taxon>
        <taxon>Lactobacillales</taxon>
        <taxon>Carnobacteriaceae</taxon>
        <taxon>Carnobacterium</taxon>
    </lineage>
</organism>
<feature type="domain" description="Bacterial Ig" evidence="4">
    <location>
        <begin position="1055"/>
        <end position="1135"/>
    </location>
</feature>
<dbReference type="InterPro" id="IPR046746">
    <property type="entry name" value="Big_15"/>
</dbReference>
<dbReference type="Pfam" id="PF20622">
    <property type="entry name" value="Big_15"/>
    <property type="match status" value="4"/>
</dbReference>
<proteinExistence type="predicted"/>
<feature type="coiled-coil region" evidence="1">
    <location>
        <begin position="312"/>
        <end position="427"/>
    </location>
</feature>
<feature type="domain" description="Pesticidal crystal protein Cry1Aa" evidence="3">
    <location>
        <begin position="725"/>
        <end position="786"/>
    </location>
</feature>
<dbReference type="RefSeq" id="WP_322808379.1">
    <property type="nucleotide sequence ID" value="NZ_JAVBVO010000001.1"/>
</dbReference>
<accession>A0AAW9JPF9</accession>
<feature type="coiled-coil region" evidence="1">
    <location>
        <begin position="601"/>
        <end position="648"/>
    </location>
</feature>
<evidence type="ECO:0000256" key="1">
    <source>
        <dbReference type="SAM" id="Coils"/>
    </source>
</evidence>
<feature type="domain" description="Pesticidal crystal protein Cry1Aa" evidence="3">
    <location>
        <begin position="343"/>
        <end position="404"/>
    </location>
</feature>
<feature type="domain" description="Bacterial Ig" evidence="4">
    <location>
        <begin position="968"/>
        <end position="1046"/>
    </location>
</feature>
<evidence type="ECO:0000313" key="6">
    <source>
        <dbReference type="Proteomes" id="UP001290462"/>
    </source>
</evidence>
<feature type="coiled-coil region" evidence="1">
    <location>
        <begin position="477"/>
        <end position="560"/>
    </location>
</feature>